<dbReference type="AlphaFoldDB" id="A0A9P9FPT1"/>
<comment type="caution">
    <text evidence="2">The sequence shown here is derived from an EMBL/GenBank/DDBJ whole genome shotgun (WGS) entry which is preliminary data.</text>
</comment>
<protein>
    <submittedName>
        <fullName evidence="2">Uncharacterized protein</fullName>
    </submittedName>
</protein>
<dbReference type="PANTHER" id="PTHR47843">
    <property type="entry name" value="BTB DOMAIN-CONTAINING PROTEIN-RELATED"/>
    <property type="match status" value="1"/>
</dbReference>
<evidence type="ECO:0000256" key="1">
    <source>
        <dbReference type="SAM" id="MobiDB-lite"/>
    </source>
</evidence>
<name>A0A9P9FPT1_9HYPO</name>
<reference evidence="2" key="1">
    <citation type="journal article" date="2021" name="Nat. Commun.">
        <title>Genetic determinants of endophytism in the Arabidopsis root mycobiome.</title>
        <authorList>
            <person name="Mesny F."/>
            <person name="Miyauchi S."/>
            <person name="Thiergart T."/>
            <person name="Pickel B."/>
            <person name="Atanasova L."/>
            <person name="Karlsson M."/>
            <person name="Huettel B."/>
            <person name="Barry K.W."/>
            <person name="Haridas S."/>
            <person name="Chen C."/>
            <person name="Bauer D."/>
            <person name="Andreopoulos W."/>
            <person name="Pangilinan J."/>
            <person name="LaButti K."/>
            <person name="Riley R."/>
            <person name="Lipzen A."/>
            <person name="Clum A."/>
            <person name="Drula E."/>
            <person name="Henrissat B."/>
            <person name="Kohler A."/>
            <person name="Grigoriev I.V."/>
            <person name="Martin F.M."/>
            <person name="Hacquard S."/>
        </authorList>
    </citation>
    <scope>NUCLEOTIDE SEQUENCE</scope>
    <source>
        <strain evidence="2">MPI-CAGE-AT-0147</strain>
    </source>
</reference>
<dbReference type="OrthoDB" id="6359816at2759"/>
<dbReference type="EMBL" id="JAGMUV010000003">
    <property type="protein sequence ID" value="KAH7166473.1"/>
    <property type="molecule type" value="Genomic_DNA"/>
</dbReference>
<gene>
    <name evidence="2" type="ORF">EDB81DRAFT_943347</name>
</gene>
<keyword evidence="3" id="KW-1185">Reference proteome</keyword>
<feature type="region of interest" description="Disordered" evidence="1">
    <location>
        <begin position="129"/>
        <end position="152"/>
    </location>
</feature>
<dbReference type="Proteomes" id="UP000738349">
    <property type="component" value="Unassembled WGS sequence"/>
</dbReference>
<accession>A0A9P9FPT1</accession>
<dbReference type="PANTHER" id="PTHR47843:SF5">
    <property type="entry name" value="BTB_POZ DOMAIN PROTEIN"/>
    <property type="match status" value="1"/>
</dbReference>
<organism evidence="2 3">
    <name type="scientific">Dactylonectria macrodidyma</name>
    <dbReference type="NCBI Taxonomy" id="307937"/>
    <lineage>
        <taxon>Eukaryota</taxon>
        <taxon>Fungi</taxon>
        <taxon>Dikarya</taxon>
        <taxon>Ascomycota</taxon>
        <taxon>Pezizomycotina</taxon>
        <taxon>Sordariomycetes</taxon>
        <taxon>Hypocreomycetidae</taxon>
        <taxon>Hypocreales</taxon>
        <taxon>Nectriaceae</taxon>
        <taxon>Dactylonectria</taxon>
    </lineage>
</organism>
<sequence length="152" mass="17221">MAHGDPELNSVFGSLGNSRNHTVGLQTEHLPLHAKVYALAEKYQVSGLKEMALRNFVFIANREACGRLEFANACEIAYASTIDEDRGLRDAIVKALYTHAAIFDEDHVYDLLRKLPDLVFDIAMHHGQMERHRQPVKPPSRSKAQNRNRMQP</sequence>
<proteinExistence type="predicted"/>
<evidence type="ECO:0000313" key="3">
    <source>
        <dbReference type="Proteomes" id="UP000738349"/>
    </source>
</evidence>
<feature type="compositionally biased region" description="Polar residues" evidence="1">
    <location>
        <begin position="142"/>
        <end position="152"/>
    </location>
</feature>
<evidence type="ECO:0000313" key="2">
    <source>
        <dbReference type="EMBL" id="KAH7166473.1"/>
    </source>
</evidence>